<evidence type="ECO:0000313" key="1">
    <source>
        <dbReference type="EMBL" id="GKV12100.1"/>
    </source>
</evidence>
<protein>
    <recommendedName>
        <fullName evidence="3">Retrotransposon gag domain-containing protein</fullName>
    </recommendedName>
</protein>
<dbReference type="EMBL" id="BPVZ01000035">
    <property type="protein sequence ID" value="GKV12100.1"/>
    <property type="molecule type" value="Genomic_DNA"/>
</dbReference>
<dbReference type="AlphaFoldDB" id="A0AAV5JNZ5"/>
<organism evidence="1 2">
    <name type="scientific">Rubroshorea leprosula</name>
    <dbReference type="NCBI Taxonomy" id="152421"/>
    <lineage>
        <taxon>Eukaryota</taxon>
        <taxon>Viridiplantae</taxon>
        <taxon>Streptophyta</taxon>
        <taxon>Embryophyta</taxon>
        <taxon>Tracheophyta</taxon>
        <taxon>Spermatophyta</taxon>
        <taxon>Magnoliopsida</taxon>
        <taxon>eudicotyledons</taxon>
        <taxon>Gunneridae</taxon>
        <taxon>Pentapetalae</taxon>
        <taxon>rosids</taxon>
        <taxon>malvids</taxon>
        <taxon>Malvales</taxon>
        <taxon>Dipterocarpaceae</taxon>
        <taxon>Rubroshorea</taxon>
    </lineage>
</organism>
<reference evidence="1 2" key="1">
    <citation type="journal article" date="2021" name="Commun. Biol.">
        <title>The genome of Shorea leprosula (Dipterocarpaceae) highlights the ecological relevance of drought in aseasonal tropical rainforests.</title>
        <authorList>
            <person name="Ng K.K.S."/>
            <person name="Kobayashi M.J."/>
            <person name="Fawcett J.A."/>
            <person name="Hatakeyama M."/>
            <person name="Paape T."/>
            <person name="Ng C.H."/>
            <person name="Ang C.C."/>
            <person name="Tnah L.H."/>
            <person name="Lee C.T."/>
            <person name="Nishiyama T."/>
            <person name="Sese J."/>
            <person name="O'Brien M.J."/>
            <person name="Copetti D."/>
            <person name="Mohd Noor M.I."/>
            <person name="Ong R.C."/>
            <person name="Putra M."/>
            <person name="Sireger I.Z."/>
            <person name="Indrioko S."/>
            <person name="Kosugi Y."/>
            <person name="Izuno A."/>
            <person name="Isagi Y."/>
            <person name="Lee S.L."/>
            <person name="Shimizu K.K."/>
        </authorList>
    </citation>
    <scope>NUCLEOTIDE SEQUENCE [LARGE SCALE GENOMIC DNA]</scope>
    <source>
        <strain evidence="1">214</strain>
    </source>
</reference>
<dbReference type="PANTHER" id="PTHR47481:SF10">
    <property type="entry name" value="COPIA-LIKE POLYPROTEIN_RETROTRANSPOSON"/>
    <property type="match status" value="1"/>
</dbReference>
<comment type="caution">
    <text evidence="1">The sequence shown here is derived from an EMBL/GenBank/DDBJ whole genome shotgun (WGS) entry which is preliminary data.</text>
</comment>
<dbReference type="Proteomes" id="UP001054252">
    <property type="component" value="Unassembled WGS sequence"/>
</dbReference>
<dbReference type="Pfam" id="PF14223">
    <property type="entry name" value="Retrotran_gag_2"/>
    <property type="match status" value="1"/>
</dbReference>
<accession>A0AAV5JNZ5</accession>
<gene>
    <name evidence="1" type="ORF">SLEP1_g23295</name>
</gene>
<proteinExistence type="predicted"/>
<keyword evidence="2" id="KW-1185">Reference proteome</keyword>
<name>A0AAV5JNZ5_9ROSI</name>
<evidence type="ECO:0008006" key="3">
    <source>
        <dbReference type="Google" id="ProtNLM"/>
    </source>
</evidence>
<sequence length="128" mass="14975">MNEDSLSLVVASNSAYEIWKCLEEHYLASTKEQEIQLKGQLSIKRGSNESLEDFLKKFKSTCDNLTAIRKPLDDLDKVFQLSRVVGSRYQSYNLAVLLKPPYPTFRQYILGLQNTERDLKEFEEEYRE</sequence>
<dbReference type="PANTHER" id="PTHR47481">
    <property type="match status" value="1"/>
</dbReference>
<evidence type="ECO:0000313" key="2">
    <source>
        <dbReference type="Proteomes" id="UP001054252"/>
    </source>
</evidence>